<protein>
    <submittedName>
        <fullName evidence="2">Helix-turn-helix transcriptional regulator</fullName>
    </submittedName>
</protein>
<proteinExistence type="predicted"/>
<reference evidence="2 3" key="1">
    <citation type="submission" date="2024-06" db="EMBL/GenBank/DDBJ databases">
        <title>The Natural Products Discovery Center: Release of the First 8490 Sequenced Strains for Exploring Actinobacteria Biosynthetic Diversity.</title>
        <authorList>
            <person name="Kalkreuter E."/>
            <person name="Kautsar S.A."/>
            <person name="Yang D."/>
            <person name="Bader C.D."/>
            <person name="Teijaro C.N."/>
            <person name="Fluegel L."/>
            <person name="Davis C.M."/>
            <person name="Simpson J.R."/>
            <person name="Lauterbach L."/>
            <person name="Steele A.D."/>
            <person name="Gui C."/>
            <person name="Meng S."/>
            <person name="Li G."/>
            <person name="Viehrig K."/>
            <person name="Ye F."/>
            <person name="Su P."/>
            <person name="Kiefer A.F."/>
            <person name="Nichols A."/>
            <person name="Cepeda A.J."/>
            <person name="Yan W."/>
            <person name="Fan B."/>
            <person name="Jiang Y."/>
            <person name="Adhikari A."/>
            <person name="Zheng C.-J."/>
            <person name="Schuster L."/>
            <person name="Cowan T.M."/>
            <person name="Smanski M.J."/>
            <person name="Chevrette M.G."/>
            <person name="De Carvalho L.P.S."/>
            <person name="Shen B."/>
        </authorList>
    </citation>
    <scope>NUCLEOTIDE SEQUENCE [LARGE SCALE GENOMIC DNA]</scope>
    <source>
        <strain evidence="2 3">NPDC050671</strain>
    </source>
</reference>
<evidence type="ECO:0000313" key="2">
    <source>
        <dbReference type="EMBL" id="MEV0363434.1"/>
    </source>
</evidence>
<organism evidence="2 3">
    <name type="scientific">Nocardia fusca</name>
    <dbReference type="NCBI Taxonomy" id="941183"/>
    <lineage>
        <taxon>Bacteria</taxon>
        <taxon>Bacillati</taxon>
        <taxon>Actinomycetota</taxon>
        <taxon>Actinomycetes</taxon>
        <taxon>Mycobacteriales</taxon>
        <taxon>Nocardiaceae</taxon>
        <taxon>Nocardia</taxon>
    </lineage>
</organism>
<accession>A0ABV3F6V5</accession>
<keyword evidence="3" id="KW-1185">Reference proteome</keyword>
<evidence type="ECO:0000259" key="1">
    <source>
        <dbReference type="PROSITE" id="PS50943"/>
    </source>
</evidence>
<dbReference type="SUPFAM" id="SSF47413">
    <property type="entry name" value="lambda repressor-like DNA-binding domains"/>
    <property type="match status" value="1"/>
</dbReference>
<dbReference type="PROSITE" id="PS50943">
    <property type="entry name" value="HTH_CROC1"/>
    <property type="match status" value="1"/>
</dbReference>
<dbReference type="Gene3D" id="1.10.260.40">
    <property type="entry name" value="lambda repressor-like DNA-binding domains"/>
    <property type="match status" value="1"/>
</dbReference>
<comment type="caution">
    <text evidence="2">The sequence shown here is derived from an EMBL/GenBank/DDBJ whole genome shotgun (WGS) entry which is preliminary data.</text>
</comment>
<feature type="domain" description="HTH cro/C1-type" evidence="1">
    <location>
        <begin position="7"/>
        <end position="68"/>
    </location>
</feature>
<dbReference type="CDD" id="cd00093">
    <property type="entry name" value="HTH_XRE"/>
    <property type="match status" value="1"/>
</dbReference>
<gene>
    <name evidence="2" type="ORF">AB0H72_12085</name>
</gene>
<dbReference type="InterPro" id="IPR010982">
    <property type="entry name" value="Lambda_DNA-bd_dom_sf"/>
</dbReference>
<dbReference type="Proteomes" id="UP001551658">
    <property type="component" value="Unassembled WGS sequence"/>
</dbReference>
<evidence type="ECO:0000313" key="3">
    <source>
        <dbReference type="Proteomes" id="UP001551658"/>
    </source>
</evidence>
<dbReference type="InterPro" id="IPR001387">
    <property type="entry name" value="Cro/C1-type_HTH"/>
</dbReference>
<dbReference type="EMBL" id="JBFAIH010000005">
    <property type="protein sequence ID" value="MEV0363434.1"/>
    <property type="molecule type" value="Genomic_DNA"/>
</dbReference>
<sequence>MHMGKLIRDLRQARGWSQGRLADELAEHSGTPISREYISRRWESCRSVPSPFWLRHLAAVLDVPLAVMESDVNRRRFLSTVAATAVAPGVASDLLAEGFSARLKGAGPSVEAWADTLTTYGADYMTLGAAEIQKRLAIDLAVIQQQCDTPQMWAHVSRLMTLYAKTFPGSDGNRAVAWYRMAAESADRSGDAGTRVWVRGRAAIALGYEGASLPIATMFADQALAIDERPSLGRLNAIYGKAHAAAISGDTDAARVLDTEGRRVFDRAGSGDDEASDYAVPYWRLGVFRSLLRARLGDESDAVAAQDEARRLLPPTLPRFATHLEMHRGLMLVRAGDREGGISYARTALDALPPEKHSLTLRMLMEEVTGPAS</sequence>
<dbReference type="RefSeq" id="WP_357977521.1">
    <property type="nucleotide sequence ID" value="NZ_JBFAIH010000005.1"/>
</dbReference>
<name>A0ABV3F6V5_9NOCA</name>